<dbReference type="PANTHER" id="PTHR46496">
    <property type="match status" value="1"/>
</dbReference>
<keyword evidence="3" id="KW-0274">FAD</keyword>
<gene>
    <name evidence="6" type="ORF">ABID46_002335</name>
</gene>
<reference evidence="6 7" key="1">
    <citation type="submission" date="2024-06" db="EMBL/GenBank/DDBJ databases">
        <title>Genomic Encyclopedia of Type Strains, Phase IV (KMG-IV): sequencing the most valuable type-strain genomes for metagenomic binning, comparative biology and taxonomic classification.</title>
        <authorList>
            <person name="Goeker M."/>
        </authorList>
    </citation>
    <scope>NUCLEOTIDE SEQUENCE [LARGE SCALE GENOMIC DNA]</scope>
    <source>
        <strain evidence="6 7">DSM 29388</strain>
    </source>
</reference>
<sequence>MKSNLKIGIVGAGIAGLTAGIMLRNLGFQVVVFEAAEKVRGIGAGIGLASNAMKGFELLGLENQVKEISNHLTQFQLVDSQEKIIHKTATDRIKQNYDTDNFVVHRAELHQLLVKELGENLILTDKKIIQFEQNNENVRLYFQDGSHSDFDFVIAADGVNSTLRQSLIPNSEPRYAGYWCWRSVVKWEKMQLHEGTEVWGTKGRFGISPLTENRIYWYACINSNLKDGIPEFSLEELKNRFDSYFPMIRELLDLSNEKELISTPIVDIKPISIFHFNRILLLGDAAHATTPNMGQGACMAIEDVAVLQEELKQHDWQKACSNFEKRRLARTQYIIDKSEMAGKVAQLDNPILALARNQMIRLLPDSIVHGQMKRLLEEDFMKI</sequence>
<evidence type="ECO:0000313" key="6">
    <source>
        <dbReference type="EMBL" id="MET3732744.1"/>
    </source>
</evidence>
<dbReference type="RefSeq" id="WP_354510256.1">
    <property type="nucleotide sequence ID" value="NZ_JBEPMO010000018.1"/>
</dbReference>
<evidence type="ECO:0000256" key="4">
    <source>
        <dbReference type="ARBA" id="ARBA00023002"/>
    </source>
</evidence>
<dbReference type="PANTHER" id="PTHR46496:SF1">
    <property type="entry name" value="ZEAXANTHIN EPOXIDASE, CHLOROPLASTIC"/>
    <property type="match status" value="1"/>
</dbReference>
<feature type="domain" description="FAD-binding" evidence="5">
    <location>
        <begin position="6"/>
        <end position="312"/>
    </location>
</feature>
<organism evidence="6 7">
    <name type="scientific">Moheibacter stercoris</name>
    <dbReference type="NCBI Taxonomy" id="1628251"/>
    <lineage>
        <taxon>Bacteria</taxon>
        <taxon>Pseudomonadati</taxon>
        <taxon>Bacteroidota</taxon>
        <taxon>Flavobacteriia</taxon>
        <taxon>Flavobacteriales</taxon>
        <taxon>Weeksellaceae</taxon>
        <taxon>Moheibacter</taxon>
    </lineage>
</organism>
<comment type="caution">
    <text evidence="6">The sequence shown here is derived from an EMBL/GenBank/DDBJ whole genome shotgun (WGS) entry which is preliminary data.</text>
</comment>
<keyword evidence="2" id="KW-0285">Flavoprotein</keyword>
<evidence type="ECO:0000256" key="1">
    <source>
        <dbReference type="ARBA" id="ARBA00001974"/>
    </source>
</evidence>
<name>A0ABV2LX77_9FLAO</name>
<protein>
    <submittedName>
        <fullName evidence="6">2-polyprenyl-6-methoxyphenol hydroxylase-like FAD-dependent oxidoreductase</fullName>
    </submittedName>
</protein>
<dbReference type="InterPro" id="IPR002938">
    <property type="entry name" value="FAD-bd"/>
</dbReference>
<dbReference type="EMBL" id="JBEPMO010000018">
    <property type="protein sequence ID" value="MET3732744.1"/>
    <property type="molecule type" value="Genomic_DNA"/>
</dbReference>
<dbReference type="Gene3D" id="3.50.50.60">
    <property type="entry name" value="FAD/NAD(P)-binding domain"/>
    <property type="match status" value="1"/>
</dbReference>
<dbReference type="Proteomes" id="UP001549146">
    <property type="component" value="Unassembled WGS sequence"/>
</dbReference>
<keyword evidence="7" id="KW-1185">Reference proteome</keyword>
<evidence type="ECO:0000313" key="7">
    <source>
        <dbReference type="Proteomes" id="UP001549146"/>
    </source>
</evidence>
<comment type="cofactor">
    <cofactor evidence="1">
        <name>FAD</name>
        <dbReference type="ChEBI" id="CHEBI:57692"/>
    </cofactor>
</comment>
<dbReference type="NCBIfam" id="NF005243">
    <property type="entry name" value="PRK06753.1"/>
    <property type="match status" value="1"/>
</dbReference>
<evidence type="ECO:0000256" key="2">
    <source>
        <dbReference type="ARBA" id="ARBA00022630"/>
    </source>
</evidence>
<proteinExistence type="predicted"/>
<evidence type="ECO:0000256" key="3">
    <source>
        <dbReference type="ARBA" id="ARBA00022827"/>
    </source>
</evidence>
<evidence type="ECO:0000259" key="5">
    <source>
        <dbReference type="Pfam" id="PF01494"/>
    </source>
</evidence>
<dbReference type="SUPFAM" id="SSF51905">
    <property type="entry name" value="FAD/NAD(P)-binding domain"/>
    <property type="match status" value="1"/>
</dbReference>
<accession>A0ABV2LX77</accession>
<dbReference type="PRINTS" id="PR00420">
    <property type="entry name" value="RNGMNOXGNASE"/>
</dbReference>
<dbReference type="Pfam" id="PF01494">
    <property type="entry name" value="FAD_binding_3"/>
    <property type="match status" value="1"/>
</dbReference>
<dbReference type="InterPro" id="IPR036188">
    <property type="entry name" value="FAD/NAD-bd_sf"/>
</dbReference>
<keyword evidence="4" id="KW-0560">Oxidoreductase</keyword>